<dbReference type="GeneID" id="95762352"/>
<evidence type="ECO:0000313" key="4">
    <source>
        <dbReference type="Proteomes" id="UP001245370"/>
    </source>
</evidence>
<sequence>MPICRFKWANNNDKPIYINSAHVVVVYEHAPDMTIIRTVGSGDAFDAISVREPVAQVVAMLNGAKPEK</sequence>
<reference evidence="1" key="1">
    <citation type="submission" date="2022-12" db="EMBL/GenBank/DDBJ databases">
        <title>Reference genome sequencing for broad-spectrum identification of bacterial and archaeal isolates by mass spectrometry.</title>
        <authorList>
            <person name="Sekiguchi Y."/>
            <person name="Tourlousse D.M."/>
        </authorList>
    </citation>
    <scope>NUCLEOTIDE SEQUENCE</scope>
    <source>
        <strain evidence="1">301</strain>
    </source>
</reference>
<name>A0A9W6FL24_XANFL</name>
<gene>
    <name evidence="2" type="ORF">GGQ86_000811</name>
    <name evidence="1" type="ORF">XFLAVUS301_15610</name>
</gene>
<evidence type="ECO:0000313" key="1">
    <source>
        <dbReference type="EMBL" id="GLI21887.1"/>
    </source>
</evidence>
<organism evidence="1 3">
    <name type="scientific">Xanthobacter flavus</name>
    <dbReference type="NCBI Taxonomy" id="281"/>
    <lineage>
        <taxon>Bacteria</taxon>
        <taxon>Pseudomonadati</taxon>
        <taxon>Pseudomonadota</taxon>
        <taxon>Alphaproteobacteria</taxon>
        <taxon>Hyphomicrobiales</taxon>
        <taxon>Xanthobacteraceae</taxon>
        <taxon>Xanthobacter</taxon>
    </lineage>
</organism>
<dbReference type="Proteomes" id="UP001245370">
    <property type="component" value="Unassembled WGS sequence"/>
</dbReference>
<evidence type="ECO:0000313" key="3">
    <source>
        <dbReference type="Proteomes" id="UP001144397"/>
    </source>
</evidence>
<keyword evidence="4" id="KW-1185">Reference proteome</keyword>
<dbReference type="Proteomes" id="UP001144397">
    <property type="component" value="Unassembled WGS sequence"/>
</dbReference>
<dbReference type="EMBL" id="JAVDPY010000001">
    <property type="protein sequence ID" value="MDR6332364.1"/>
    <property type="molecule type" value="Genomic_DNA"/>
</dbReference>
<dbReference type="AlphaFoldDB" id="A0A9W6FL24"/>
<dbReference type="EMBL" id="BSDO01000002">
    <property type="protein sequence ID" value="GLI21887.1"/>
    <property type="molecule type" value="Genomic_DNA"/>
</dbReference>
<proteinExistence type="predicted"/>
<evidence type="ECO:0000313" key="2">
    <source>
        <dbReference type="EMBL" id="MDR6332364.1"/>
    </source>
</evidence>
<protein>
    <submittedName>
        <fullName evidence="1">Uncharacterized protein</fullName>
    </submittedName>
</protein>
<reference evidence="2 4" key="2">
    <citation type="submission" date="2023-07" db="EMBL/GenBank/DDBJ databases">
        <title>Genomic Encyclopedia of Type Strains, Phase IV (KMG-IV): sequencing the most valuable type-strain genomes for metagenomic binning, comparative biology and taxonomic classification.</title>
        <authorList>
            <person name="Goeker M."/>
        </authorList>
    </citation>
    <scope>NUCLEOTIDE SEQUENCE [LARGE SCALE GENOMIC DNA]</scope>
    <source>
        <strain evidence="2 4">DSM 338</strain>
    </source>
</reference>
<accession>A0A9W6FL24</accession>
<comment type="caution">
    <text evidence="1">The sequence shown here is derived from an EMBL/GenBank/DDBJ whole genome shotgun (WGS) entry which is preliminary data.</text>
</comment>
<dbReference type="RefSeq" id="WP_281806818.1">
    <property type="nucleotide sequence ID" value="NZ_BSDO01000002.1"/>
</dbReference>